<dbReference type="InterPro" id="IPR011698">
    <property type="entry name" value="GATase_3"/>
</dbReference>
<feature type="domain" description="CobQ/CobB/MinD/ParA nucleotide binding" evidence="8">
    <location>
        <begin position="4"/>
        <end position="191"/>
    </location>
</feature>
<protein>
    <recommendedName>
        <fullName evidence="7">Cobyrinate a,c-diamide synthase</fullName>
        <ecNumber evidence="7">6.3.5.11</ecNumber>
    </recommendedName>
    <alternativeName>
        <fullName evidence="7">Cobyrinic acid a,c-diamide synthetase</fullName>
    </alternativeName>
</protein>
<dbReference type="GO" id="GO:0009236">
    <property type="term" value="P:cobalamin biosynthetic process"/>
    <property type="evidence" value="ECO:0007669"/>
    <property type="project" value="UniProtKB-UniRule"/>
</dbReference>
<dbReference type="KEGG" id="aun:AWM73_01285"/>
<sequence length="462" mass="51480">MKALMIAGATSNVGKTTLTLGLIQALIKRGLKVQPYKVGPDYIDTRFHQEISQRPSINLDQFLVPDDQVLRALYTRHLAGSDIAVVEGVMGLFDGFGSDALNASSAGIAKALDIPILLVIEGRSMSTSAAAMVKGYLSLIPGLNIIGILVNRVASESHYQLIKNAIERYNDVPVLGYLPRNEVFSLPSRHLGLALEEANNHLVDQVSQVAEAMEESIAIDDILKRCQLDPAKLKEAQAAIDSSLAPFEKTDQESPFKVAYAYDEAFSFYYPDNLNLLEKRGGQLQSFSPLHDQVLPDADLYYIGGGFPELYADTLSKNQAMRTALLKAHQAGKAILAECGGLMYLGSRFVKDDKDYPMVGIFQGQSQMTDRLRRFGYCTMSLTSDSFYGQAGDEVRGHEFHYSTFTSPERRIGNLYKDRDGKRVKEWQGGFQKDKTYAAYQHVHFYQDPKLIDQMINWMKED</sequence>
<keyword evidence="2 7" id="KW-0436">Ligase</keyword>
<evidence type="ECO:0000256" key="7">
    <source>
        <dbReference type="HAMAP-Rule" id="MF_00027"/>
    </source>
</evidence>
<keyword evidence="13" id="KW-1185">Reference proteome</keyword>
<feature type="site" description="Increases nucleophilicity of active site Cys" evidence="7">
    <location>
        <position position="442"/>
    </location>
</feature>
<comment type="similarity">
    <text evidence="7">Belongs to the CobB/CbiA family.</text>
</comment>
<evidence type="ECO:0000313" key="12">
    <source>
        <dbReference type="Proteomes" id="UP000594771"/>
    </source>
</evidence>
<evidence type="ECO:0000259" key="8">
    <source>
        <dbReference type="Pfam" id="PF01656"/>
    </source>
</evidence>
<evidence type="ECO:0000256" key="3">
    <source>
        <dbReference type="ARBA" id="ARBA00022741"/>
    </source>
</evidence>
<dbReference type="AlphaFoldDB" id="A0A109RE62"/>
<evidence type="ECO:0000313" key="11">
    <source>
        <dbReference type="EMBL" id="QPS01449.1"/>
    </source>
</evidence>
<keyword evidence="4 7" id="KW-0067">ATP-binding</keyword>
<feature type="active site" description="Nucleophile" evidence="7">
    <location>
        <position position="339"/>
    </location>
</feature>
<dbReference type="SUPFAM" id="SSF52317">
    <property type="entry name" value="Class I glutamine amidotransferase-like"/>
    <property type="match status" value="1"/>
</dbReference>
<comment type="catalytic activity">
    <reaction evidence="7">
        <text>cob(II)yrinate + 2 L-glutamine + 2 ATP + 2 H2O = cob(II)yrinate a,c diamide + 2 L-glutamate + 2 ADP + 2 phosphate + 2 H(+)</text>
        <dbReference type="Rhea" id="RHEA:26289"/>
        <dbReference type="ChEBI" id="CHEBI:15377"/>
        <dbReference type="ChEBI" id="CHEBI:15378"/>
        <dbReference type="ChEBI" id="CHEBI:29985"/>
        <dbReference type="ChEBI" id="CHEBI:30616"/>
        <dbReference type="ChEBI" id="CHEBI:43474"/>
        <dbReference type="ChEBI" id="CHEBI:58359"/>
        <dbReference type="ChEBI" id="CHEBI:58537"/>
        <dbReference type="ChEBI" id="CHEBI:58894"/>
        <dbReference type="ChEBI" id="CHEBI:456216"/>
        <dbReference type="EC" id="6.3.5.11"/>
    </reaction>
</comment>
<accession>A0A109RE62</accession>
<keyword evidence="3 7" id="KW-0547">Nucleotide-binding</keyword>
<dbReference type="GeneID" id="35768199"/>
<evidence type="ECO:0000256" key="2">
    <source>
        <dbReference type="ARBA" id="ARBA00022598"/>
    </source>
</evidence>
<dbReference type="HAMAP" id="MF_00027">
    <property type="entry name" value="CobB_CbiA"/>
    <property type="match status" value="1"/>
</dbReference>
<dbReference type="UniPathway" id="UPA00148">
    <property type="reaction ID" value="UER00231"/>
</dbReference>
<keyword evidence="6 7" id="KW-0315">Glutamine amidotransferase</keyword>
<dbReference type="Pfam" id="PF01656">
    <property type="entry name" value="CbiA"/>
    <property type="match status" value="1"/>
</dbReference>
<dbReference type="SUPFAM" id="SSF52540">
    <property type="entry name" value="P-loop containing nucleoside triphosphate hydrolases"/>
    <property type="match status" value="1"/>
</dbReference>
<name>A0A109RE62_9LACT</name>
<dbReference type="NCBIfam" id="TIGR00379">
    <property type="entry name" value="cobB"/>
    <property type="match status" value="1"/>
</dbReference>
<keyword evidence="5 7" id="KW-0460">Magnesium</keyword>
<dbReference type="GO" id="GO:0005524">
    <property type="term" value="F:ATP binding"/>
    <property type="evidence" value="ECO:0007669"/>
    <property type="project" value="UniProtKB-UniRule"/>
</dbReference>
<comment type="cofactor">
    <cofactor evidence="1 7">
        <name>Mg(2+)</name>
        <dbReference type="ChEBI" id="CHEBI:18420"/>
    </cofactor>
</comment>
<dbReference type="Pfam" id="PF07685">
    <property type="entry name" value="GATase_3"/>
    <property type="match status" value="1"/>
</dbReference>
<evidence type="ECO:0000313" key="10">
    <source>
        <dbReference type="EMBL" id="MCY3053325.1"/>
    </source>
</evidence>
<feature type="domain" description="CobB/CobQ-like glutamine amidotransferase" evidence="9">
    <location>
        <begin position="257"/>
        <end position="448"/>
    </location>
</feature>
<evidence type="ECO:0000259" key="9">
    <source>
        <dbReference type="Pfam" id="PF07685"/>
    </source>
</evidence>
<dbReference type="InterPro" id="IPR002586">
    <property type="entry name" value="CobQ/CobB/MinD/ParA_Nub-bd_dom"/>
</dbReference>
<dbReference type="NCBIfam" id="NF002204">
    <property type="entry name" value="PRK01077.1"/>
    <property type="match status" value="1"/>
</dbReference>
<comment type="miscellaneous">
    <text evidence="7">The a and c carboxylates of cobyrinate are activated for nucleophilic attack via formation of a phosphorylated intermediate by ATP. CbiA catalyzes first the amidation of the c-carboxylate, and then that of the a-carboxylate.</text>
</comment>
<evidence type="ECO:0000256" key="5">
    <source>
        <dbReference type="ARBA" id="ARBA00022842"/>
    </source>
</evidence>
<keyword evidence="7" id="KW-0169">Cobalamin biosynthesis</keyword>
<evidence type="ECO:0000256" key="1">
    <source>
        <dbReference type="ARBA" id="ARBA00001946"/>
    </source>
</evidence>
<proteinExistence type="inferred from homology"/>
<dbReference type="EMBL" id="CP065662">
    <property type="protein sequence ID" value="QPS01449.1"/>
    <property type="molecule type" value="Genomic_DNA"/>
</dbReference>
<reference evidence="10" key="2">
    <citation type="submission" date="2022-09" db="EMBL/GenBank/DDBJ databases">
        <title>Aerococcus urinae taxonomy study.</title>
        <authorList>
            <person name="Christensen J."/>
            <person name="Senneby E."/>
        </authorList>
    </citation>
    <scope>NUCLEOTIDE SEQUENCE</scope>
    <source>
        <strain evidence="10">NLD-066-U95</strain>
    </source>
</reference>
<gene>
    <name evidence="7" type="primary">cbiA</name>
    <name evidence="11" type="ORF">I6G68_08770</name>
    <name evidence="10" type="ORF">ODY43_04895</name>
</gene>
<dbReference type="GO" id="GO:0042242">
    <property type="term" value="F:cobyrinic acid a,c-diamide synthase activity"/>
    <property type="evidence" value="ECO:0007669"/>
    <property type="project" value="UniProtKB-UniRule"/>
</dbReference>
<dbReference type="CDD" id="cd05388">
    <property type="entry name" value="CobB_N"/>
    <property type="match status" value="1"/>
</dbReference>
<dbReference type="InterPro" id="IPR027417">
    <property type="entry name" value="P-loop_NTPase"/>
</dbReference>
<dbReference type="RefSeq" id="WP_060777721.1">
    <property type="nucleotide sequence ID" value="NZ_CAJHLH010000003.1"/>
</dbReference>
<comment type="pathway">
    <text evidence="7">Cofactor biosynthesis; adenosylcobalamin biosynthesis; cob(II)yrinate a,c-diamide from sirohydrochlorin (anaerobic route): step 10/10.</text>
</comment>
<dbReference type="PANTHER" id="PTHR43873:SF1">
    <property type="entry name" value="COBYRINATE A,C-DIAMIDE SYNTHASE"/>
    <property type="match status" value="1"/>
</dbReference>
<evidence type="ECO:0000256" key="6">
    <source>
        <dbReference type="ARBA" id="ARBA00022962"/>
    </source>
</evidence>
<dbReference type="Gene3D" id="3.40.50.880">
    <property type="match status" value="1"/>
</dbReference>
<dbReference type="InterPro" id="IPR029062">
    <property type="entry name" value="Class_I_gatase-like"/>
</dbReference>
<evidence type="ECO:0000313" key="13">
    <source>
        <dbReference type="Proteomes" id="UP001069145"/>
    </source>
</evidence>
<dbReference type="Proteomes" id="UP001069145">
    <property type="component" value="Unassembled WGS sequence"/>
</dbReference>
<dbReference type="InterPro" id="IPR004484">
    <property type="entry name" value="CbiA/CobB_synth"/>
</dbReference>
<dbReference type="OrthoDB" id="9764035at2"/>
<dbReference type="Gene3D" id="3.40.50.300">
    <property type="entry name" value="P-loop containing nucleotide triphosphate hydrolases"/>
    <property type="match status" value="2"/>
</dbReference>
<comment type="domain">
    <text evidence="7">Comprises of two domains. The C-terminal domain contains the binding site for glutamine and catalyzes the hydrolysis of this substrate to glutamate and ammonia. The N-terminal domain is anticipated to bind ATP and cobyrinate and catalyzes the ultimate synthesis of the diamide product. The ammonia produced via the glutaminase domain is probably translocated to the adjacent domain via a molecular tunnel, where it reacts with an activated intermediate.</text>
</comment>
<organism evidence="11 12">
    <name type="scientific">Aerococcus urinae</name>
    <dbReference type="NCBI Taxonomy" id="1376"/>
    <lineage>
        <taxon>Bacteria</taxon>
        <taxon>Bacillati</taxon>
        <taxon>Bacillota</taxon>
        <taxon>Bacilli</taxon>
        <taxon>Lactobacillales</taxon>
        <taxon>Aerococcaceae</taxon>
        <taxon>Aerococcus</taxon>
    </lineage>
</organism>
<dbReference type="PROSITE" id="PS51274">
    <property type="entry name" value="GATASE_COBBQ"/>
    <property type="match status" value="1"/>
</dbReference>
<dbReference type="Proteomes" id="UP000594771">
    <property type="component" value="Chromosome"/>
</dbReference>
<reference evidence="11 12" key="1">
    <citation type="submission" date="2020-12" db="EMBL/GenBank/DDBJ databases">
        <title>FDA dAtabase for Regulatory Grade micrObial Sequences (FDA-ARGOS): Supporting development and validation of Infectious Disease Dx tests.</title>
        <authorList>
            <person name="Sproer C."/>
            <person name="Gronow S."/>
            <person name="Severitt S."/>
            <person name="Schroder I."/>
            <person name="Tallon L."/>
            <person name="Sadzewicz L."/>
            <person name="Zhao X."/>
            <person name="Boylan J."/>
            <person name="Ott S."/>
            <person name="Bowen H."/>
            <person name="Vavikolanu K."/>
            <person name="Mehta A."/>
            <person name="Aluvathingal J."/>
            <person name="Nadendla S."/>
            <person name="Lowell S."/>
            <person name="Myers T."/>
            <person name="Yan Y."/>
            <person name="Sichtig H."/>
        </authorList>
    </citation>
    <scope>NUCLEOTIDE SEQUENCE [LARGE SCALE GENOMIC DNA]</scope>
    <source>
        <strain evidence="11 12">FDAARGOS_911</strain>
    </source>
</reference>
<dbReference type="CDD" id="cd03130">
    <property type="entry name" value="GATase1_CobB"/>
    <property type="match status" value="1"/>
</dbReference>
<dbReference type="EC" id="6.3.5.11" evidence="7"/>
<comment type="function">
    <text evidence="7">Catalyzes the ATP-dependent amidation of the two carboxylate groups at positions a and c of cobyrinate, using either L-glutamine or ammonia as the nitrogen source.</text>
</comment>
<dbReference type="EMBL" id="JAOTML010000004">
    <property type="protein sequence ID" value="MCY3053325.1"/>
    <property type="molecule type" value="Genomic_DNA"/>
</dbReference>
<dbReference type="PANTHER" id="PTHR43873">
    <property type="entry name" value="COBYRINATE A,C-DIAMIDE SYNTHASE"/>
    <property type="match status" value="1"/>
</dbReference>
<evidence type="ECO:0000256" key="4">
    <source>
        <dbReference type="ARBA" id="ARBA00022840"/>
    </source>
</evidence>